<dbReference type="CDD" id="cd00060">
    <property type="entry name" value="FHA"/>
    <property type="match status" value="1"/>
</dbReference>
<dbReference type="SUPFAM" id="SSF49879">
    <property type="entry name" value="SMAD/FHA domain"/>
    <property type="match status" value="1"/>
</dbReference>
<feature type="region of interest" description="Disordered" evidence="1">
    <location>
        <begin position="218"/>
        <end position="258"/>
    </location>
</feature>
<dbReference type="PROSITE" id="PS50006">
    <property type="entry name" value="FHA_DOMAIN"/>
    <property type="match status" value="1"/>
</dbReference>
<evidence type="ECO:0000256" key="1">
    <source>
        <dbReference type="SAM" id="MobiDB-lite"/>
    </source>
</evidence>
<evidence type="ECO:0000313" key="4">
    <source>
        <dbReference type="Proteomes" id="UP001187471"/>
    </source>
</evidence>
<evidence type="ECO:0000259" key="2">
    <source>
        <dbReference type="PROSITE" id="PS50006"/>
    </source>
</evidence>
<feature type="compositionally biased region" description="Polar residues" evidence="1">
    <location>
        <begin position="223"/>
        <end position="239"/>
    </location>
</feature>
<dbReference type="EMBL" id="JAVXUO010000733">
    <property type="protein sequence ID" value="KAK2989543.1"/>
    <property type="molecule type" value="Genomic_DNA"/>
</dbReference>
<name>A0AA88RR21_9ASTE</name>
<dbReference type="FunFam" id="2.60.200.20:FF:000063">
    <property type="entry name" value="Predicted protein"/>
    <property type="match status" value="1"/>
</dbReference>
<dbReference type="InterPro" id="IPR050923">
    <property type="entry name" value="Cell_Proc_Reg/RNA_Proc"/>
</dbReference>
<proteinExistence type="predicted"/>
<comment type="caution">
    <text evidence="3">The sequence shown here is derived from an EMBL/GenBank/DDBJ whole genome shotgun (WGS) entry which is preliminary data.</text>
</comment>
<sequence length="291" mass="32093">MDLTIQSLSYAMLPKPASFYTKLCPTLFDCNASLLASGCVCFSSSPKKLKFCEIKPKQHWNFGAVHASEVESITTDDGERWLLEPVGDGDSRHIGYKVPMPGPFEIASSVVTVGRVPEKADLVIPVATVSGVHARIQKKEGSLLITDLNSTNGTFIDDKRLSPGVAATIPPGSSITFGMRMPFIFFHRLSFLDPMLPHEYLWSKKHRSVGAMQDHLIPFEPPQRQNTGSNNKGLNSQSKPFEPPQRQGRLTEFPPCYPEMRTSAAGDVNLAIFRVSKLKVSEEEVTEANAE</sequence>
<keyword evidence="4" id="KW-1185">Reference proteome</keyword>
<dbReference type="SMART" id="SM00240">
    <property type="entry name" value="FHA"/>
    <property type="match status" value="1"/>
</dbReference>
<organism evidence="3 4">
    <name type="scientific">Escallonia rubra</name>
    <dbReference type="NCBI Taxonomy" id="112253"/>
    <lineage>
        <taxon>Eukaryota</taxon>
        <taxon>Viridiplantae</taxon>
        <taxon>Streptophyta</taxon>
        <taxon>Embryophyta</taxon>
        <taxon>Tracheophyta</taxon>
        <taxon>Spermatophyta</taxon>
        <taxon>Magnoliopsida</taxon>
        <taxon>eudicotyledons</taxon>
        <taxon>Gunneridae</taxon>
        <taxon>Pentapetalae</taxon>
        <taxon>asterids</taxon>
        <taxon>campanulids</taxon>
        <taxon>Escalloniales</taxon>
        <taxon>Escalloniaceae</taxon>
        <taxon>Escallonia</taxon>
    </lineage>
</organism>
<dbReference type="Pfam" id="PF00498">
    <property type="entry name" value="FHA"/>
    <property type="match status" value="1"/>
</dbReference>
<dbReference type="InterPro" id="IPR000253">
    <property type="entry name" value="FHA_dom"/>
</dbReference>
<dbReference type="InterPro" id="IPR008984">
    <property type="entry name" value="SMAD_FHA_dom_sf"/>
</dbReference>
<dbReference type="Gene3D" id="2.60.200.20">
    <property type="match status" value="1"/>
</dbReference>
<dbReference type="PANTHER" id="PTHR23308">
    <property type="entry name" value="NUCLEAR INHIBITOR OF PROTEIN PHOSPHATASE-1"/>
    <property type="match status" value="1"/>
</dbReference>
<feature type="domain" description="FHA" evidence="2">
    <location>
        <begin position="111"/>
        <end position="161"/>
    </location>
</feature>
<protein>
    <recommendedName>
        <fullName evidence="2">FHA domain-containing protein</fullName>
    </recommendedName>
</protein>
<reference evidence="3" key="1">
    <citation type="submission" date="2022-12" db="EMBL/GenBank/DDBJ databases">
        <title>Draft genome assemblies for two species of Escallonia (Escalloniales).</title>
        <authorList>
            <person name="Chanderbali A."/>
            <person name="Dervinis C."/>
            <person name="Anghel I."/>
            <person name="Soltis D."/>
            <person name="Soltis P."/>
            <person name="Zapata F."/>
        </authorList>
    </citation>
    <scope>NUCLEOTIDE SEQUENCE</scope>
    <source>
        <strain evidence="3">UCBG92.1500</strain>
        <tissue evidence="3">Leaf</tissue>
    </source>
</reference>
<dbReference type="Proteomes" id="UP001187471">
    <property type="component" value="Unassembled WGS sequence"/>
</dbReference>
<accession>A0AA88RR21</accession>
<evidence type="ECO:0000313" key="3">
    <source>
        <dbReference type="EMBL" id="KAK2989543.1"/>
    </source>
</evidence>
<gene>
    <name evidence="3" type="ORF">RJ640_016667</name>
</gene>
<dbReference type="AlphaFoldDB" id="A0AA88RR21"/>